<feature type="compositionally biased region" description="Low complexity" evidence="11">
    <location>
        <begin position="806"/>
        <end position="818"/>
    </location>
</feature>
<dbReference type="AlphaFoldDB" id="B0WM08"/>
<dbReference type="SMART" id="SM00336">
    <property type="entry name" value="BBOX"/>
    <property type="match status" value="2"/>
</dbReference>
<dbReference type="PANTHER" id="PTHR25462:SF304">
    <property type="entry name" value="BONUS, ISOFORM C"/>
    <property type="match status" value="1"/>
</dbReference>
<accession>B0WM08</accession>
<organism>
    <name type="scientific">Culex quinquefasciatus</name>
    <name type="common">Southern house mosquito</name>
    <name type="synonym">Culex pungens</name>
    <dbReference type="NCBI Taxonomy" id="7176"/>
    <lineage>
        <taxon>Eukaryota</taxon>
        <taxon>Metazoa</taxon>
        <taxon>Ecdysozoa</taxon>
        <taxon>Arthropoda</taxon>
        <taxon>Hexapoda</taxon>
        <taxon>Insecta</taxon>
        <taxon>Pterygota</taxon>
        <taxon>Neoptera</taxon>
        <taxon>Endopterygota</taxon>
        <taxon>Diptera</taxon>
        <taxon>Nematocera</taxon>
        <taxon>Culicoidea</taxon>
        <taxon>Culicidae</taxon>
        <taxon>Culicinae</taxon>
        <taxon>Culicini</taxon>
        <taxon>Culex</taxon>
        <taxon>Culex</taxon>
    </lineage>
</organism>
<dbReference type="SUPFAM" id="SSF57903">
    <property type="entry name" value="FYVE/PHD zinc finger"/>
    <property type="match status" value="1"/>
</dbReference>
<dbReference type="SUPFAM" id="SSF57850">
    <property type="entry name" value="RING/U-box"/>
    <property type="match status" value="1"/>
</dbReference>
<dbReference type="KEGG" id="cqu:CpipJ_CPIJ007940"/>
<keyword evidence="5" id="KW-0862">Zinc</keyword>
<dbReference type="Pfam" id="PF00439">
    <property type="entry name" value="Bromodomain"/>
    <property type="match status" value="1"/>
</dbReference>
<comment type="subcellular location">
    <subcellularLocation>
        <location evidence="1">Nucleus</location>
    </subcellularLocation>
</comment>
<reference evidence="16" key="2">
    <citation type="submission" date="2020-05" db="UniProtKB">
        <authorList>
            <consortium name="EnsemblMetazoa"/>
        </authorList>
    </citation>
    <scope>IDENTIFICATION</scope>
    <source>
        <strain evidence="16">JHB</strain>
    </source>
</reference>
<feature type="region of interest" description="Disordered" evidence="11">
    <location>
        <begin position="791"/>
        <end position="818"/>
    </location>
</feature>
<dbReference type="OMA" id="AIKQWQV"/>
<feature type="compositionally biased region" description="Basic and acidic residues" evidence="11">
    <location>
        <begin position="1"/>
        <end position="13"/>
    </location>
</feature>
<dbReference type="Gene3D" id="1.20.920.10">
    <property type="entry name" value="Bromodomain-like"/>
    <property type="match status" value="1"/>
</dbReference>
<keyword evidence="8" id="KW-0539">Nucleus</keyword>
<evidence type="ECO:0000256" key="8">
    <source>
        <dbReference type="ARBA" id="ARBA00023242"/>
    </source>
</evidence>
<dbReference type="PROSITE" id="PS50014">
    <property type="entry name" value="BROMODOMAIN_2"/>
    <property type="match status" value="1"/>
</dbReference>
<proteinExistence type="predicted"/>
<keyword evidence="7 10" id="KW-0103">Bromodomain</keyword>
<evidence type="ECO:0000256" key="4">
    <source>
        <dbReference type="ARBA" id="ARBA00022771"/>
    </source>
</evidence>
<feature type="compositionally biased region" description="Low complexity" evidence="11">
    <location>
        <begin position="578"/>
        <end position="593"/>
    </location>
</feature>
<dbReference type="GO" id="GO:0008270">
    <property type="term" value="F:zinc ion binding"/>
    <property type="evidence" value="ECO:0007669"/>
    <property type="project" value="UniProtKB-KW"/>
</dbReference>
<feature type="domain" description="Bromo" evidence="12">
    <location>
        <begin position="956"/>
        <end position="1009"/>
    </location>
</feature>
<sequence length="1053" mass="113476">MTAKKNEAKKGDAPETNATTESPVPTKCVWCQQLLTPSDHPKLLECLHVACDACQKLKFADLPHNAALLYCPVCKMESRQEFIINNVFLEENSADDNPGSVESTKDMIKCSSCSDDAIATSWCVECAEFICDSCVQAHQRLKITKEHTIKPKEAATSEAPGSSGLPGKSIMCHIHSQEKLSLYCETCDRLTCRDCQLVDHRDHKYKFANEIASETRNALQALLSEISYKKVLLSSAMKVIDDRQALITEKKKELSKEIADLVVKLTNAVNMRGKQLVYRLNQVCDTKLQVLNEKKDALQLLSGHTDHCIEFVQCALDKGSDSAVLYSKKTLARHLQKVKCQRADIPNPEIPVRVQLFLSNVPELQNVIARIGTILVDGKVYPPPPGPAGNGGGGAGGPPPGPGPVQNRSKQPSPNITPPLRPGMPGGPGMTSNNANGPGGFPNVPPMYNGNGGVAGPFPPNHPMGRSFQQENGPGGNFGRFPMGPPHGMPPQQHVSSSTHPQNMDLRNLLSHQKSSGPSRGSPNGPSSQASNANVNNQFNTANFMGNVPPGSGGPSPHRMGGQMGGAPPGYMGGPGGHQNFPQGQPGGPNSNGMGMGGNQARFQNFQRFAMPPAAMRHMMGNNTSTLLTPKQQAAMRFPGQQTPPGFNPNSPQPGQMQPQHPSGSGGGGGGGGGGGAKWHIPQNMQGQQNNGFGGPSGLHLFGNGPNESFKIPLKSPDTMRNSLLMNGGGGGSGSSPGAINRETPAKQIKTTLVPQPGKEFVESIDKTCEDSVNDLMATIAKLDSNGVQVLPEGHRGKTTSPQVHSSTDLTSSSTTTSSQHASALAALAAVGGAGGPGSVLVDEKNIPKELAANEDWCAVCMDGGELMCCDKYPKVFLQTCHIPVIDSLPDESENWQCLLCYNFADLPSEPLGEKRNVGISPLELKILQRIVLELFCQYETSMPFRHLEPDTNKAYYDIVCNPISLIMIRDKLEMSNSDHYVDIPSFISDVKRLFNNVYLFYQEDSPTFKNAQKLEKFFEQQLAKWLPKYLEGDSFDEYLQLPAKRIKSLQED</sequence>
<dbReference type="OrthoDB" id="1870062at2759"/>
<dbReference type="CDD" id="cd15541">
    <property type="entry name" value="PHD_TIF1_like"/>
    <property type="match status" value="1"/>
</dbReference>
<evidence type="ECO:0008006" key="18">
    <source>
        <dbReference type="Google" id="ProtNLM"/>
    </source>
</evidence>
<dbReference type="CDD" id="cd19775">
    <property type="entry name" value="Bbox2_TIF1_C-VI"/>
    <property type="match status" value="1"/>
</dbReference>
<dbReference type="InParanoid" id="B0WM08"/>
<dbReference type="InterPro" id="IPR036427">
    <property type="entry name" value="Bromodomain-like_sf"/>
</dbReference>
<evidence type="ECO:0000256" key="11">
    <source>
        <dbReference type="SAM" id="MobiDB-lite"/>
    </source>
</evidence>
<evidence type="ECO:0000256" key="3">
    <source>
        <dbReference type="ARBA" id="ARBA00022737"/>
    </source>
</evidence>
<dbReference type="EMBL" id="DS231993">
    <property type="protein sequence ID" value="EDS30822.1"/>
    <property type="molecule type" value="Genomic_DNA"/>
</dbReference>
<dbReference type="Gene3D" id="4.10.830.40">
    <property type="match status" value="1"/>
</dbReference>
<feature type="compositionally biased region" description="Low complexity" evidence="11">
    <location>
        <begin position="515"/>
        <end position="544"/>
    </location>
</feature>
<dbReference type="eggNOG" id="KOG2177">
    <property type="taxonomic scope" value="Eukaryota"/>
</dbReference>
<dbReference type="InterPro" id="IPR003649">
    <property type="entry name" value="Bbox_C"/>
</dbReference>
<dbReference type="GO" id="GO:0005634">
    <property type="term" value="C:nucleus"/>
    <property type="evidence" value="ECO:0007669"/>
    <property type="project" value="UniProtKB-SubCell"/>
</dbReference>
<feature type="region of interest" description="Disordered" evidence="11">
    <location>
        <begin position="1"/>
        <end position="23"/>
    </location>
</feature>
<dbReference type="GO" id="GO:0061630">
    <property type="term" value="F:ubiquitin protein ligase activity"/>
    <property type="evidence" value="ECO:0007669"/>
    <property type="project" value="TreeGrafter"/>
</dbReference>
<evidence type="ECO:0000313" key="15">
    <source>
        <dbReference type="EMBL" id="EDS30822.1"/>
    </source>
</evidence>
<dbReference type="FunFam" id="3.30.160.60:FF:000074">
    <property type="entry name" value="Tripartite motif containing 66"/>
    <property type="match status" value="1"/>
</dbReference>
<dbReference type="InterPro" id="IPR047153">
    <property type="entry name" value="TRIM45/56/19-like"/>
</dbReference>
<dbReference type="HOGENOM" id="CLU_005817_0_1_1"/>
<dbReference type="SMART" id="SM00502">
    <property type="entry name" value="BBC"/>
    <property type="match status" value="1"/>
</dbReference>
<dbReference type="PROSITE" id="PS50119">
    <property type="entry name" value="ZF_BBOX"/>
    <property type="match status" value="2"/>
</dbReference>
<protein>
    <recommendedName>
        <fullName evidence="18">E3 ubiquitin-protein ligase trim33</fullName>
    </recommendedName>
</protein>
<keyword evidence="4 9" id="KW-0863">Zinc-finger</keyword>
<evidence type="ECO:0000256" key="1">
    <source>
        <dbReference type="ARBA" id="ARBA00004123"/>
    </source>
</evidence>
<evidence type="ECO:0000313" key="17">
    <source>
        <dbReference type="Proteomes" id="UP000002320"/>
    </source>
</evidence>
<keyword evidence="6" id="KW-0175">Coiled coil</keyword>
<feature type="region of interest" description="Disordered" evidence="11">
    <location>
        <begin position="382"/>
        <end position="597"/>
    </location>
</feature>
<dbReference type="FunCoup" id="B0WM08">
    <property type="interactions" value="2181"/>
</dbReference>
<dbReference type="InterPro" id="IPR013083">
    <property type="entry name" value="Znf_RING/FYVE/PHD"/>
</dbReference>
<dbReference type="EnsemblMetazoa" id="CPIJ007940-RA">
    <property type="protein sequence ID" value="CPIJ007940-PA"/>
    <property type="gene ID" value="CPIJ007940"/>
</dbReference>
<dbReference type="SUPFAM" id="SSF57845">
    <property type="entry name" value="B-box zinc-binding domain"/>
    <property type="match status" value="1"/>
</dbReference>
<evidence type="ECO:0000259" key="12">
    <source>
        <dbReference type="PROSITE" id="PS50014"/>
    </source>
</evidence>
<dbReference type="VEuPathDB" id="VectorBase:CPIJ007940"/>
<reference evidence="15" key="1">
    <citation type="submission" date="2007-03" db="EMBL/GenBank/DDBJ databases">
        <title>Annotation of Culex pipiens quinquefasciatus.</title>
        <authorList>
            <consortium name="The Broad Institute Genome Sequencing Platform"/>
            <person name="Atkinson P.W."/>
            <person name="Hemingway J."/>
            <person name="Christensen B.M."/>
            <person name="Higgs S."/>
            <person name="Kodira C."/>
            <person name="Hannick L."/>
            <person name="Megy K."/>
            <person name="O'Leary S."/>
            <person name="Pearson M."/>
            <person name="Haas B.J."/>
            <person name="Mauceli E."/>
            <person name="Wortman J.R."/>
            <person name="Lee N.H."/>
            <person name="Guigo R."/>
            <person name="Stanke M."/>
            <person name="Alvarado L."/>
            <person name="Amedeo P."/>
            <person name="Antoine C.H."/>
            <person name="Arensburger P."/>
            <person name="Bidwell S.L."/>
            <person name="Crawford M."/>
            <person name="Camaro F."/>
            <person name="Devon K."/>
            <person name="Engels R."/>
            <person name="Hammond M."/>
            <person name="Howarth C."/>
            <person name="Koehrsen M."/>
            <person name="Lawson D."/>
            <person name="Montgomery P."/>
            <person name="Nene V."/>
            <person name="Nusbaum C."/>
            <person name="Puiu D."/>
            <person name="Romero-Severson J."/>
            <person name="Severson D.W."/>
            <person name="Shumway M."/>
            <person name="Sisk P."/>
            <person name="Stolte C."/>
            <person name="Zeng Q."/>
            <person name="Eisenstadt E."/>
            <person name="Fraser-Liggett C."/>
            <person name="Strausberg R."/>
            <person name="Galagan J."/>
            <person name="Birren B."/>
            <person name="Collins F.H."/>
        </authorList>
    </citation>
    <scope>NUCLEOTIDE SEQUENCE [LARGE SCALE GENOMIC DNA]</scope>
    <source>
        <strain evidence="15">JHB</strain>
    </source>
</reference>
<dbReference type="CDD" id="cd05502">
    <property type="entry name" value="Bromo_tif1_like"/>
    <property type="match status" value="1"/>
</dbReference>
<dbReference type="Gene3D" id="3.30.40.10">
    <property type="entry name" value="Zinc/RING finger domain, C3HC4 (zinc finger)"/>
    <property type="match status" value="1"/>
</dbReference>
<feature type="domain" description="RING-type" evidence="13">
    <location>
        <begin position="28"/>
        <end position="75"/>
    </location>
</feature>
<evidence type="ECO:0000259" key="14">
    <source>
        <dbReference type="PROSITE" id="PS50119"/>
    </source>
</evidence>
<keyword evidence="17" id="KW-1185">Reference proteome</keyword>
<dbReference type="InterPro" id="IPR001841">
    <property type="entry name" value="Znf_RING"/>
</dbReference>
<dbReference type="InterPro" id="IPR011011">
    <property type="entry name" value="Znf_FYVE_PHD"/>
</dbReference>
<gene>
    <name evidence="16" type="primary">6040338</name>
    <name evidence="15" type="ORF">CpipJ_CPIJ007940</name>
</gene>
<dbReference type="Gene3D" id="3.30.160.60">
    <property type="entry name" value="Classic Zinc Finger"/>
    <property type="match status" value="1"/>
</dbReference>
<feature type="compositionally biased region" description="Polar residues" evidence="11">
    <location>
        <begin position="640"/>
        <end position="650"/>
    </location>
</feature>
<evidence type="ECO:0000256" key="9">
    <source>
        <dbReference type="PROSITE-ProRule" id="PRU00024"/>
    </source>
</evidence>
<dbReference type="Pfam" id="PF00643">
    <property type="entry name" value="zf-B_box"/>
    <property type="match status" value="2"/>
</dbReference>
<evidence type="ECO:0000256" key="6">
    <source>
        <dbReference type="ARBA" id="ARBA00023054"/>
    </source>
</evidence>
<dbReference type="PROSITE" id="PS50089">
    <property type="entry name" value="ZF_RING_2"/>
    <property type="match status" value="1"/>
</dbReference>
<dbReference type="InterPro" id="IPR000315">
    <property type="entry name" value="Znf_B-box"/>
</dbReference>
<evidence type="ECO:0000256" key="5">
    <source>
        <dbReference type="ARBA" id="ARBA00022833"/>
    </source>
</evidence>
<dbReference type="SUPFAM" id="SSF47370">
    <property type="entry name" value="Bromodomain"/>
    <property type="match status" value="1"/>
</dbReference>
<dbReference type="PANTHER" id="PTHR25462">
    <property type="entry name" value="BONUS, ISOFORM C-RELATED"/>
    <property type="match status" value="1"/>
</dbReference>
<dbReference type="VEuPathDB" id="VectorBase:CQUJHB011691"/>
<evidence type="ECO:0000256" key="7">
    <source>
        <dbReference type="ARBA" id="ARBA00023117"/>
    </source>
</evidence>
<evidence type="ECO:0000259" key="13">
    <source>
        <dbReference type="PROSITE" id="PS50089"/>
    </source>
</evidence>
<dbReference type="CDD" id="cd19805">
    <property type="entry name" value="Bbox1_TIF1"/>
    <property type="match status" value="1"/>
</dbReference>
<name>B0WM08_CULQU</name>
<evidence type="ECO:0000313" key="16">
    <source>
        <dbReference type="EnsemblMetazoa" id="CPIJ007940-PA"/>
    </source>
</evidence>
<feature type="compositionally biased region" description="Low complexity" evidence="11">
    <location>
        <begin position="653"/>
        <end position="663"/>
    </location>
</feature>
<dbReference type="InterPro" id="IPR001487">
    <property type="entry name" value="Bromodomain"/>
</dbReference>
<dbReference type="STRING" id="7176.B0WM08"/>
<feature type="domain" description="B box-type" evidence="14">
    <location>
        <begin position="167"/>
        <end position="204"/>
    </location>
</feature>
<evidence type="ECO:0000256" key="2">
    <source>
        <dbReference type="ARBA" id="ARBA00022723"/>
    </source>
</evidence>
<dbReference type="Proteomes" id="UP000002320">
    <property type="component" value="Unassembled WGS sequence"/>
</dbReference>
<evidence type="ECO:0000256" key="10">
    <source>
        <dbReference type="PROSITE-ProRule" id="PRU00035"/>
    </source>
</evidence>
<keyword evidence="2" id="KW-0479">Metal-binding</keyword>
<dbReference type="SMART" id="SM00297">
    <property type="entry name" value="BROMO"/>
    <property type="match status" value="1"/>
</dbReference>
<feature type="compositionally biased region" description="Gly residues" evidence="11">
    <location>
        <begin position="664"/>
        <end position="677"/>
    </location>
</feature>
<feature type="compositionally biased region" description="Gly residues" evidence="11">
    <location>
        <begin position="562"/>
        <end position="577"/>
    </location>
</feature>
<feature type="domain" description="B box-type" evidence="14">
    <location>
        <begin position="105"/>
        <end position="152"/>
    </location>
</feature>
<feature type="region of interest" description="Disordered" evidence="11">
    <location>
        <begin position="637"/>
        <end position="693"/>
    </location>
</feature>
<keyword evidence="3" id="KW-0677">Repeat</keyword>